<dbReference type="PROSITE" id="PS50146">
    <property type="entry name" value="DAGK"/>
    <property type="match status" value="1"/>
</dbReference>
<proteinExistence type="predicted"/>
<organism evidence="3 4">
    <name type="scientific">Nocardiopsis mangrovi</name>
    <dbReference type="NCBI Taxonomy" id="1179818"/>
    <lineage>
        <taxon>Bacteria</taxon>
        <taxon>Bacillati</taxon>
        <taxon>Actinomycetota</taxon>
        <taxon>Actinomycetes</taxon>
        <taxon>Streptosporangiales</taxon>
        <taxon>Nocardiopsidaceae</taxon>
        <taxon>Nocardiopsis</taxon>
    </lineage>
</organism>
<protein>
    <submittedName>
        <fullName evidence="3">Diacylglycerol/lipid kinase family protein</fullName>
        <ecNumber evidence="3">2.7.1.-</ecNumber>
    </submittedName>
</protein>
<evidence type="ECO:0000259" key="2">
    <source>
        <dbReference type="PROSITE" id="PS50146"/>
    </source>
</evidence>
<dbReference type="InterPro" id="IPR001206">
    <property type="entry name" value="Diacylglycerol_kinase_cat_dom"/>
</dbReference>
<gene>
    <name evidence="3" type="ORF">ACFO4E_07340</name>
</gene>
<reference evidence="4" key="1">
    <citation type="journal article" date="2019" name="Int. J. Syst. Evol. Microbiol.">
        <title>The Global Catalogue of Microorganisms (GCM) 10K type strain sequencing project: providing services to taxonomists for standard genome sequencing and annotation.</title>
        <authorList>
            <consortium name="The Broad Institute Genomics Platform"/>
            <consortium name="The Broad Institute Genome Sequencing Center for Infectious Disease"/>
            <person name="Wu L."/>
            <person name="Ma J."/>
        </authorList>
    </citation>
    <scope>NUCLEOTIDE SEQUENCE [LARGE SCALE GENOMIC DNA]</scope>
    <source>
        <strain evidence="4">XZYJ18</strain>
    </source>
</reference>
<comment type="caution">
    <text evidence="3">The sequence shown here is derived from an EMBL/GenBank/DDBJ whole genome shotgun (WGS) entry which is preliminary data.</text>
</comment>
<evidence type="ECO:0000256" key="1">
    <source>
        <dbReference type="SAM" id="MobiDB-lite"/>
    </source>
</evidence>
<dbReference type="InterPro" id="IPR017438">
    <property type="entry name" value="ATP-NAD_kinase_N"/>
</dbReference>
<dbReference type="EMBL" id="JBHSFQ010000005">
    <property type="protein sequence ID" value="MFC4561666.1"/>
    <property type="molecule type" value="Genomic_DNA"/>
</dbReference>
<feature type="domain" description="DAGKc" evidence="2">
    <location>
        <begin position="27"/>
        <end position="155"/>
    </location>
</feature>
<keyword evidence="3" id="KW-0418">Kinase</keyword>
<dbReference type="SMART" id="SM00046">
    <property type="entry name" value="DAGKc"/>
    <property type="match status" value="1"/>
</dbReference>
<name>A0ABV9DU16_9ACTN</name>
<keyword evidence="4" id="KW-1185">Reference proteome</keyword>
<dbReference type="Gene3D" id="2.60.200.40">
    <property type="match status" value="1"/>
</dbReference>
<accession>A0ABV9DU16</accession>
<dbReference type="GO" id="GO:0016301">
    <property type="term" value="F:kinase activity"/>
    <property type="evidence" value="ECO:0007669"/>
    <property type="project" value="UniProtKB-KW"/>
</dbReference>
<keyword evidence="3" id="KW-0808">Transferase</keyword>
<dbReference type="Proteomes" id="UP001595923">
    <property type="component" value="Unassembled WGS sequence"/>
</dbReference>
<dbReference type="Pfam" id="PF00781">
    <property type="entry name" value="DAGK_cat"/>
    <property type="match status" value="1"/>
</dbReference>
<dbReference type="RefSeq" id="WP_378572285.1">
    <property type="nucleotide sequence ID" value="NZ_JBHSFQ010000005.1"/>
</dbReference>
<sequence length="328" mass="35203">MDAVRTLSVRRGGGPRTAPVPAEEFDPEGRGVVAVVNPRSGDGPSALGGPGMAERIRAGLPRSEVVEFGTGDDLAALMDDAAGRCHVLAVAGGDGTVNAAAQAALRHDRPLLVIPGGSLDNFASTLGLGSAEESVAAYRTGTVGAVDVGTADGRLFLNTASLGAYPAVFDHRERLRRRMGRWSAFAVAAWYALRRAEPTDVVVNGRRMPIRWAFVGNGKHHTRALIPSKRTRLEDGLLDIRVLRAHKRYSRTRVVLDMLLGHWGLGTAYTQWRVPALTVSSPHGRLRLACDGETFDAGPEVTFAKIAQRLRVFHAPPRPRRGRGHGAR</sequence>
<evidence type="ECO:0000313" key="4">
    <source>
        <dbReference type="Proteomes" id="UP001595923"/>
    </source>
</evidence>
<dbReference type="EC" id="2.7.1.-" evidence="3"/>
<feature type="region of interest" description="Disordered" evidence="1">
    <location>
        <begin position="1"/>
        <end position="25"/>
    </location>
</feature>
<dbReference type="InterPro" id="IPR016064">
    <property type="entry name" value="NAD/diacylglycerol_kinase_sf"/>
</dbReference>
<evidence type="ECO:0000313" key="3">
    <source>
        <dbReference type="EMBL" id="MFC4561666.1"/>
    </source>
</evidence>
<dbReference type="SUPFAM" id="SSF111331">
    <property type="entry name" value="NAD kinase/diacylglycerol kinase-like"/>
    <property type="match status" value="1"/>
</dbReference>
<dbReference type="Gene3D" id="3.40.50.10330">
    <property type="entry name" value="Probable inorganic polyphosphate/atp-NAD kinase, domain 1"/>
    <property type="match status" value="1"/>
</dbReference>